<name>A0A7J6XIQ4_TRYCR</name>
<dbReference type="VEuPathDB" id="TriTrypDB:ECC02_013682"/>
<reference evidence="2 3" key="1">
    <citation type="journal article" date="2019" name="Genome Biol. Evol.">
        <title>Nanopore Sequencing Significantly Improves Genome Assembly of the Protozoan Parasite Trypanosoma cruzi.</title>
        <authorList>
            <person name="Diaz-Viraque F."/>
            <person name="Pita S."/>
            <person name="Greif G."/>
            <person name="de Souza R.C.M."/>
            <person name="Iraola G."/>
            <person name="Robello C."/>
        </authorList>
    </citation>
    <scope>NUCLEOTIDE SEQUENCE [LARGE SCALE GENOMIC DNA]</scope>
    <source>
        <strain evidence="2 3">Berenice</strain>
    </source>
</reference>
<feature type="compositionally biased region" description="Pro residues" evidence="1">
    <location>
        <begin position="34"/>
        <end position="53"/>
    </location>
</feature>
<proteinExistence type="predicted"/>
<sequence>MMLLMLRLGTARIKLQPPLQQLLLLRRRRQRLPPMHPPRAQPPPMHPPRTQPPPRHRLLATGAASAALCGFRSRCCCWSVPLWRPPVLRAEYGAGRVRRRSGVPLCAATAHTRGSTDWRLRRVYLSTLQRCGCIYASVFGCACLAYLPPFVLRLVLPGVTIFCFGCRCVLAPCRLPVHSLRRPCADVHLLPPLRHLWGEASVRFYFLFLLFLVCVRSYVFGADCVCACVLVSLRRGVAAQPCLDPTPPLSLSLCVCVCMLCACPCLSLPCCVLSLCLPGAGPTGEFTPRATSEFHKGPSDNDAAPRPLRASLCPLLCVRVRHGSGGGAV</sequence>
<dbReference type="EMBL" id="JABDHM010000752">
    <property type="protein sequence ID" value="KAF5213778.1"/>
    <property type="molecule type" value="Genomic_DNA"/>
</dbReference>
<dbReference type="Proteomes" id="UP000583944">
    <property type="component" value="Unassembled WGS sequence"/>
</dbReference>
<accession>A0A7J6XIQ4</accession>
<protein>
    <submittedName>
        <fullName evidence="2">Uncharacterized protein</fullName>
    </submittedName>
</protein>
<evidence type="ECO:0000313" key="2">
    <source>
        <dbReference type="EMBL" id="KAF5213778.1"/>
    </source>
</evidence>
<evidence type="ECO:0000313" key="3">
    <source>
        <dbReference type="Proteomes" id="UP000583944"/>
    </source>
</evidence>
<dbReference type="AlphaFoldDB" id="A0A7J6XIQ4"/>
<gene>
    <name evidence="2" type="ORF">ECC02_013682</name>
</gene>
<comment type="caution">
    <text evidence="2">The sequence shown here is derived from an EMBL/GenBank/DDBJ whole genome shotgun (WGS) entry which is preliminary data.</text>
</comment>
<evidence type="ECO:0000256" key="1">
    <source>
        <dbReference type="SAM" id="MobiDB-lite"/>
    </source>
</evidence>
<organism evidence="2 3">
    <name type="scientific">Trypanosoma cruzi</name>
    <dbReference type="NCBI Taxonomy" id="5693"/>
    <lineage>
        <taxon>Eukaryota</taxon>
        <taxon>Discoba</taxon>
        <taxon>Euglenozoa</taxon>
        <taxon>Kinetoplastea</taxon>
        <taxon>Metakinetoplastina</taxon>
        <taxon>Trypanosomatida</taxon>
        <taxon>Trypanosomatidae</taxon>
        <taxon>Trypanosoma</taxon>
        <taxon>Schizotrypanum</taxon>
    </lineage>
</organism>
<feature type="region of interest" description="Disordered" evidence="1">
    <location>
        <begin position="33"/>
        <end position="55"/>
    </location>
</feature>